<accession>A0A4R1NJA6</accession>
<dbReference type="AlphaFoldDB" id="A0A4R1NJA6"/>
<evidence type="ECO:0000259" key="1">
    <source>
        <dbReference type="Pfam" id="PF13466"/>
    </source>
</evidence>
<evidence type="ECO:0000313" key="2">
    <source>
        <dbReference type="EMBL" id="TCL08244.1"/>
    </source>
</evidence>
<organism evidence="2 3">
    <name type="scientific">Shimia isoporae</name>
    <dbReference type="NCBI Taxonomy" id="647720"/>
    <lineage>
        <taxon>Bacteria</taxon>
        <taxon>Pseudomonadati</taxon>
        <taxon>Pseudomonadota</taxon>
        <taxon>Alphaproteobacteria</taxon>
        <taxon>Rhodobacterales</taxon>
        <taxon>Roseobacteraceae</taxon>
    </lineage>
</organism>
<sequence>MCPTDQISTAGQIDLPKTLDHSHATALRAQLEALRGQSVTLDAQACQFIGGAGAELLLAAHAEWSDASVDFTVQNMSEKFVAGVSNLGLQQTALFQEVSQE</sequence>
<dbReference type="SUPFAM" id="SSF52091">
    <property type="entry name" value="SpoIIaa-like"/>
    <property type="match status" value="1"/>
</dbReference>
<evidence type="ECO:0000313" key="3">
    <source>
        <dbReference type="Proteomes" id="UP000295673"/>
    </source>
</evidence>
<keyword evidence="3" id="KW-1185">Reference proteome</keyword>
<dbReference type="InterPro" id="IPR058548">
    <property type="entry name" value="MlaB-like_STAS"/>
</dbReference>
<comment type="caution">
    <text evidence="2">The sequence shown here is derived from an EMBL/GenBank/DDBJ whole genome shotgun (WGS) entry which is preliminary data.</text>
</comment>
<dbReference type="Gene3D" id="3.30.750.24">
    <property type="entry name" value="STAS domain"/>
    <property type="match status" value="1"/>
</dbReference>
<feature type="domain" description="MlaB-like STAS" evidence="1">
    <location>
        <begin position="13"/>
        <end position="89"/>
    </location>
</feature>
<dbReference type="RefSeq" id="WP_132858388.1">
    <property type="nucleotide sequence ID" value="NZ_SMGR01000001.1"/>
</dbReference>
<gene>
    <name evidence="2" type="ORF">BXY66_0278</name>
</gene>
<protein>
    <submittedName>
        <fullName evidence="2">Anti-anti-sigma regulatory factor</fullName>
    </submittedName>
</protein>
<proteinExistence type="predicted"/>
<dbReference type="EMBL" id="SMGR01000001">
    <property type="protein sequence ID" value="TCL08244.1"/>
    <property type="molecule type" value="Genomic_DNA"/>
</dbReference>
<dbReference type="InterPro" id="IPR036513">
    <property type="entry name" value="STAS_dom_sf"/>
</dbReference>
<dbReference type="Pfam" id="PF13466">
    <property type="entry name" value="STAS_2"/>
    <property type="match status" value="1"/>
</dbReference>
<dbReference type="OrthoDB" id="7867297at2"/>
<name>A0A4R1NJA6_9RHOB</name>
<reference evidence="2 3" key="1">
    <citation type="submission" date="2019-03" db="EMBL/GenBank/DDBJ databases">
        <title>Genomic Encyclopedia of Archaeal and Bacterial Type Strains, Phase II (KMG-II): from individual species to whole genera.</title>
        <authorList>
            <person name="Goeker M."/>
        </authorList>
    </citation>
    <scope>NUCLEOTIDE SEQUENCE [LARGE SCALE GENOMIC DNA]</scope>
    <source>
        <strain evidence="2 3">DSM 26433</strain>
    </source>
</reference>
<dbReference type="Proteomes" id="UP000295673">
    <property type="component" value="Unassembled WGS sequence"/>
</dbReference>